<protein>
    <submittedName>
        <fullName evidence="1">Uncharacterized protein</fullName>
    </submittedName>
</protein>
<proteinExistence type="predicted"/>
<accession>A0A1Y0C1W4</accession>
<gene>
    <name evidence="1" type="ORF">BTO20_11390</name>
</gene>
<dbReference type="AlphaFoldDB" id="A0A1Y0C1W4"/>
<dbReference type="EMBL" id="CP020809">
    <property type="protein sequence ID" value="ART69107.1"/>
    <property type="molecule type" value="Genomic_DNA"/>
</dbReference>
<dbReference type="RefSeq" id="WP_087075938.1">
    <property type="nucleotide sequence ID" value="NZ_CP020809.1"/>
</dbReference>
<name>A0A1Y0C1W4_9MYCO</name>
<dbReference type="Proteomes" id="UP000195331">
    <property type="component" value="Chromosome"/>
</dbReference>
<sequence length="71" mass="7659">MTDPYDRDKIIAKVRDVIEIEIRKQGDEPGGGYVGTGYSGEHSLLIDGGIDLTPVATAAFDALIEAWGPPW</sequence>
<dbReference type="KEGG" id="mdx:BTO20_11390"/>
<evidence type="ECO:0000313" key="1">
    <source>
        <dbReference type="EMBL" id="ART69107.1"/>
    </source>
</evidence>
<evidence type="ECO:0000313" key="2">
    <source>
        <dbReference type="Proteomes" id="UP000195331"/>
    </source>
</evidence>
<organism evidence="1 2">
    <name type="scientific">Mycobacterium dioxanotrophicus</name>
    <dbReference type="NCBI Taxonomy" id="482462"/>
    <lineage>
        <taxon>Bacteria</taxon>
        <taxon>Bacillati</taxon>
        <taxon>Actinomycetota</taxon>
        <taxon>Actinomycetes</taxon>
        <taxon>Mycobacteriales</taxon>
        <taxon>Mycobacteriaceae</taxon>
        <taxon>Mycobacterium</taxon>
    </lineage>
</organism>
<keyword evidence="2" id="KW-1185">Reference proteome</keyword>
<reference evidence="1 2" key="1">
    <citation type="submission" date="2017-04" db="EMBL/GenBank/DDBJ databases">
        <title>Whole Genome Sequence of 1,4-Dioxane Degrading Bacterium Mycobacterium dioxanotrophicus PH-06.</title>
        <authorList>
            <person name="He Y."/>
        </authorList>
    </citation>
    <scope>NUCLEOTIDE SEQUENCE [LARGE SCALE GENOMIC DNA]</scope>
    <source>
        <strain evidence="1 2">PH-06</strain>
    </source>
</reference>